<dbReference type="AlphaFoldDB" id="A0A0C2WCK4"/>
<dbReference type="HOGENOM" id="CLU_1651705_0_0_1"/>
<proteinExistence type="predicted"/>
<evidence type="ECO:0000256" key="1">
    <source>
        <dbReference type="SAM" id="MobiDB-lite"/>
    </source>
</evidence>
<accession>A0A0C2WCK4</accession>
<dbReference type="EMBL" id="KN819304">
    <property type="protein sequence ID" value="KIL53778.1"/>
    <property type="molecule type" value="Genomic_DNA"/>
</dbReference>
<sequence>MSPSKRRNQDDSAPCKKAKIPVLLRAARDPKKATIRATSLHMTSGGRIRKKRVKDEKELNIQPNESNAVNGPCAVISDMETDAGATEKPKKQKRTNTTSSKLNEWLEFRDSSLLEIIRFSGLDSLHRLLSTLPSSMPELHDRKPPRKSIASDRGTAPMFS</sequence>
<evidence type="ECO:0000313" key="2">
    <source>
        <dbReference type="EMBL" id="KIL53778.1"/>
    </source>
</evidence>
<evidence type="ECO:0000313" key="3">
    <source>
        <dbReference type="Proteomes" id="UP000054549"/>
    </source>
</evidence>
<feature type="region of interest" description="Disordered" evidence="1">
    <location>
        <begin position="38"/>
        <end position="73"/>
    </location>
</feature>
<protein>
    <submittedName>
        <fullName evidence="2">Uncharacterized protein</fullName>
    </submittedName>
</protein>
<organism evidence="2 3">
    <name type="scientific">Amanita muscaria (strain Koide BX008)</name>
    <dbReference type="NCBI Taxonomy" id="946122"/>
    <lineage>
        <taxon>Eukaryota</taxon>
        <taxon>Fungi</taxon>
        <taxon>Dikarya</taxon>
        <taxon>Basidiomycota</taxon>
        <taxon>Agaricomycotina</taxon>
        <taxon>Agaricomycetes</taxon>
        <taxon>Agaricomycetidae</taxon>
        <taxon>Agaricales</taxon>
        <taxon>Pluteineae</taxon>
        <taxon>Amanitaceae</taxon>
        <taxon>Amanita</taxon>
    </lineage>
</organism>
<gene>
    <name evidence="2" type="ORF">M378DRAFT_19579</name>
</gene>
<feature type="region of interest" description="Disordered" evidence="1">
    <location>
        <begin position="1"/>
        <end position="20"/>
    </location>
</feature>
<keyword evidence="3" id="KW-1185">Reference proteome</keyword>
<name>A0A0C2WCK4_AMAMK</name>
<feature type="region of interest" description="Disordered" evidence="1">
    <location>
        <begin position="132"/>
        <end position="160"/>
    </location>
</feature>
<dbReference type="InParanoid" id="A0A0C2WCK4"/>
<dbReference type="Proteomes" id="UP000054549">
    <property type="component" value="Unassembled WGS sequence"/>
</dbReference>
<dbReference type="OrthoDB" id="3119164at2759"/>
<reference evidence="2 3" key="1">
    <citation type="submission" date="2014-04" db="EMBL/GenBank/DDBJ databases">
        <title>Evolutionary Origins and Diversification of the Mycorrhizal Mutualists.</title>
        <authorList>
            <consortium name="DOE Joint Genome Institute"/>
            <consortium name="Mycorrhizal Genomics Consortium"/>
            <person name="Kohler A."/>
            <person name="Kuo A."/>
            <person name="Nagy L.G."/>
            <person name="Floudas D."/>
            <person name="Copeland A."/>
            <person name="Barry K.W."/>
            <person name="Cichocki N."/>
            <person name="Veneault-Fourrey C."/>
            <person name="LaButti K."/>
            <person name="Lindquist E.A."/>
            <person name="Lipzen A."/>
            <person name="Lundell T."/>
            <person name="Morin E."/>
            <person name="Murat C."/>
            <person name="Riley R."/>
            <person name="Ohm R."/>
            <person name="Sun H."/>
            <person name="Tunlid A."/>
            <person name="Henrissat B."/>
            <person name="Grigoriev I.V."/>
            <person name="Hibbett D.S."/>
            <person name="Martin F."/>
        </authorList>
    </citation>
    <scope>NUCLEOTIDE SEQUENCE [LARGE SCALE GENOMIC DNA]</scope>
    <source>
        <strain evidence="2 3">Koide BX008</strain>
    </source>
</reference>